<evidence type="ECO:0000313" key="2">
    <source>
        <dbReference type="Proteomes" id="UP000031972"/>
    </source>
</evidence>
<dbReference type="PATRIC" id="fig|220754.4.peg.3545"/>
<accession>A0A0C2QYM2</accession>
<organism evidence="1 2">
    <name type="scientific">Jeotgalibacillus campisalis</name>
    <dbReference type="NCBI Taxonomy" id="220754"/>
    <lineage>
        <taxon>Bacteria</taxon>
        <taxon>Bacillati</taxon>
        <taxon>Bacillota</taxon>
        <taxon>Bacilli</taxon>
        <taxon>Bacillales</taxon>
        <taxon>Caryophanaceae</taxon>
        <taxon>Jeotgalibacillus</taxon>
    </lineage>
</organism>
<gene>
    <name evidence="1" type="ORF">KR50_35330</name>
</gene>
<protein>
    <submittedName>
        <fullName evidence="1">Uncharacterized protein</fullName>
    </submittedName>
</protein>
<dbReference type="EMBL" id="JXRR01000022">
    <property type="protein sequence ID" value="KIL43130.1"/>
    <property type="molecule type" value="Genomic_DNA"/>
</dbReference>
<evidence type="ECO:0000313" key="1">
    <source>
        <dbReference type="EMBL" id="KIL43130.1"/>
    </source>
</evidence>
<keyword evidence="2" id="KW-1185">Reference proteome</keyword>
<reference evidence="1 2" key="1">
    <citation type="submission" date="2015-01" db="EMBL/GenBank/DDBJ databases">
        <title>Jeotgalibacillus campisalis genome sequencing.</title>
        <authorList>
            <person name="Goh K.M."/>
            <person name="Chan K.-G."/>
            <person name="Yaakop A.S."/>
            <person name="Ee R."/>
            <person name="Gan H.M."/>
            <person name="Chan C.S."/>
        </authorList>
    </citation>
    <scope>NUCLEOTIDE SEQUENCE [LARGE SCALE GENOMIC DNA]</scope>
    <source>
        <strain evidence="1 2">SF-57</strain>
    </source>
</reference>
<proteinExistence type="predicted"/>
<name>A0A0C2QYM2_9BACL</name>
<sequence>MPVTTRNLSNVQGCATIQETKRQFNIYCGRGFADSVMDIEETQNTKP</sequence>
<dbReference type="Proteomes" id="UP000031972">
    <property type="component" value="Unassembled WGS sequence"/>
</dbReference>
<dbReference type="AlphaFoldDB" id="A0A0C2QYM2"/>
<comment type="caution">
    <text evidence="1">The sequence shown here is derived from an EMBL/GenBank/DDBJ whole genome shotgun (WGS) entry which is preliminary data.</text>
</comment>